<name>A0A8E2EU18_9PEZI</name>
<proteinExistence type="predicted"/>
<protein>
    <submittedName>
        <fullName evidence="1">Uncharacterized protein</fullName>
    </submittedName>
</protein>
<keyword evidence="2" id="KW-1185">Reference proteome</keyword>
<dbReference type="Proteomes" id="UP000250140">
    <property type="component" value="Unassembled WGS sequence"/>
</dbReference>
<evidence type="ECO:0000313" key="2">
    <source>
        <dbReference type="Proteomes" id="UP000250140"/>
    </source>
</evidence>
<dbReference type="EMBL" id="KV750418">
    <property type="protein sequence ID" value="OCL04876.1"/>
    <property type="molecule type" value="Genomic_DNA"/>
</dbReference>
<evidence type="ECO:0000313" key="1">
    <source>
        <dbReference type="EMBL" id="OCL04876.1"/>
    </source>
</evidence>
<reference evidence="1 2" key="1">
    <citation type="journal article" date="2016" name="Nat. Commun.">
        <title>Ectomycorrhizal ecology is imprinted in the genome of the dominant symbiotic fungus Cenococcum geophilum.</title>
        <authorList>
            <consortium name="DOE Joint Genome Institute"/>
            <person name="Peter M."/>
            <person name="Kohler A."/>
            <person name="Ohm R.A."/>
            <person name="Kuo A."/>
            <person name="Krutzmann J."/>
            <person name="Morin E."/>
            <person name="Arend M."/>
            <person name="Barry K.W."/>
            <person name="Binder M."/>
            <person name="Choi C."/>
            <person name="Clum A."/>
            <person name="Copeland A."/>
            <person name="Grisel N."/>
            <person name="Haridas S."/>
            <person name="Kipfer T."/>
            <person name="LaButti K."/>
            <person name="Lindquist E."/>
            <person name="Lipzen A."/>
            <person name="Maire R."/>
            <person name="Meier B."/>
            <person name="Mihaltcheva S."/>
            <person name="Molinier V."/>
            <person name="Murat C."/>
            <person name="Poggeler S."/>
            <person name="Quandt C.A."/>
            <person name="Sperisen C."/>
            <person name="Tritt A."/>
            <person name="Tisserant E."/>
            <person name="Crous P.W."/>
            <person name="Henrissat B."/>
            <person name="Nehls U."/>
            <person name="Egli S."/>
            <person name="Spatafora J.W."/>
            <person name="Grigoriev I.V."/>
            <person name="Martin F.M."/>
        </authorList>
    </citation>
    <scope>NUCLEOTIDE SEQUENCE [LARGE SCALE GENOMIC DNA]</scope>
    <source>
        <strain evidence="1 2">CBS 207.34</strain>
    </source>
</reference>
<organism evidence="1 2">
    <name type="scientific">Glonium stellatum</name>
    <dbReference type="NCBI Taxonomy" id="574774"/>
    <lineage>
        <taxon>Eukaryota</taxon>
        <taxon>Fungi</taxon>
        <taxon>Dikarya</taxon>
        <taxon>Ascomycota</taxon>
        <taxon>Pezizomycotina</taxon>
        <taxon>Dothideomycetes</taxon>
        <taxon>Pleosporomycetidae</taxon>
        <taxon>Gloniales</taxon>
        <taxon>Gloniaceae</taxon>
        <taxon>Glonium</taxon>
    </lineage>
</organism>
<dbReference type="AlphaFoldDB" id="A0A8E2EU18"/>
<accession>A0A8E2EU18</accession>
<gene>
    <name evidence="1" type="ORF">AOQ84DRAFT_380158</name>
</gene>
<sequence length="130" mass="14452">MSFVNHDLQPLPKIIREPSTSNMIHVAGHCLDTLKVNPTCSVFGLEEMTFRARLTISEALALRQPISDITITHNHLLLNIYARLTMEHTSGLSLSKISPKALDELPGPPTPGLTSRALFLNSRKDRIEDI</sequence>